<dbReference type="OrthoDB" id="309131at2759"/>
<protein>
    <recommendedName>
        <fullName evidence="4">WD40-repeat-containing domain</fullName>
    </recommendedName>
</protein>
<evidence type="ECO:0000313" key="2">
    <source>
        <dbReference type="EMBL" id="CAD8058839.1"/>
    </source>
</evidence>
<dbReference type="AlphaFoldDB" id="A0A8S1KTV5"/>
<feature type="repeat" description="WD" evidence="1">
    <location>
        <begin position="413"/>
        <end position="454"/>
    </location>
</feature>
<dbReference type="Proteomes" id="UP000692954">
    <property type="component" value="Unassembled WGS sequence"/>
</dbReference>
<evidence type="ECO:0008006" key="4">
    <source>
        <dbReference type="Google" id="ProtNLM"/>
    </source>
</evidence>
<proteinExistence type="predicted"/>
<keyword evidence="3" id="KW-1185">Reference proteome</keyword>
<dbReference type="PROSITE" id="PS50082">
    <property type="entry name" value="WD_REPEATS_2"/>
    <property type="match status" value="2"/>
</dbReference>
<feature type="repeat" description="WD" evidence="1">
    <location>
        <begin position="504"/>
        <end position="536"/>
    </location>
</feature>
<sequence length="581" mass="68487">MINLQQFNIIQNNNQQIDELTCNQHKQLYKCIDLSLNCDVKLRLKCSQCKLNNNCIPIDTFGNLCDEIYKNLQHYNFSTAQSIQLCFHKQIQEIQDLLETLNIRLMQISCIQRPSSICMELLINFINCKLQLKEEILKESNNTQKEDQIFQKYGIKKFQDLAELLSRQTILNFENNQYTLKFKDLDDQQLAQTNQYLELAKSLKQQILKFQQENDIKIQGNQQIEQVNQLKQKDESQTRTNIQRSPQIEKSEKFCIKEKFSIADIQINYDQSILCLRFIEPNNSINFWKYHSEKKNWIFWTNIKCYAQSLIDFKLSKIENSFITCGADFRSNTIQFSKEIENSHSLKIWKKQGEAWIIKQMFKPIVPHGCGLSRISQVLFSKSEKQIYYSEGQRLGMLEQKGPELDYELKYSVQKSSEIITFLEMSNDGTLLAIGAFDQKVALWRIDGAKLIQFQSLKLFSTPKRILFSKNDQDLIICTKDGIVHYFNINQDSKKNEYKDYQRIFNNQNKIRTIQFNKDSSILAIGGEANIIQLWEKNCQNQWQCFNESKQDNFIESICFGNYPDAIYVSNNNEIYMHHLK</sequence>
<reference evidence="2" key="1">
    <citation type="submission" date="2021-01" db="EMBL/GenBank/DDBJ databases">
        <authorList>
            <consortium name="Genoscope - CEA"/>
            <person name="William W."/>
        </authorList>
    </citation>
    <scope>NUCLEOTIDE SEQUENCE</scope>
</reference>
<evidence type="ECO:0000256" key="1">
    <source>
        <dbReference type="PROSITE-ProRule" id="PRU00221"/>
    </source>
</evidence>
<comment type="caution">
    <text evidence="2">The sequence shown here is derived from an EMBL/GenBank/DDBJ whole genome shotgun (WGS) entry which is preliminary data.</text>
</comment>
<gene>
    <name evidence="2" type="ORF">PSON_ATCC_30995.1.T0120440</name>
</gene>
<evidence type="ECO:0000313" key="3">
    <source>
        <dbReference type="Proteomes" id="UP000692954"/>
    </source>
</evidence>
<dbReference type="InterPro" id="IPR001680">
    <property type="entry name" value="WD40_rpt"/>
</dbReference>
<organism evidence="2 3">
    <name type="scientific">Paramecium sonneborni</name>
    <dbReference type="NCBI Taxonomy" id="65129"/>
    <lineage>
        <taxon>Eukaryota</taxon>
        <taxon>Sar</taxon>
        <taxon>Alveolata</taxon>
        <taxon>Ciliophora</taxon>
        <taxon>Intramacronucleata</taxon>
        <taxon>Oligohymenophorea</taxon>
        <taxon>Peniculida</taxon>
        <taxon>Parameciidae</taxon>
        <taxon>Paramecium</taxon>
    </lineage>
</organism>
<accession>A0A8S1KTV5</accession>
<name>A0A8S1KTV5_9CILI</name>
<keyword evidence="1" id="KW-0853">WD repeat</keyword>
<dbReference type="EMBL" id="CAJJDN010000012">
    <property type="protein sequence ID" value="CAD8058839.1"/>
    <property type="molecule type" value="Genomic_DNA"/>
</dbReference>
<dbReference type="SMART" id="SM00320">
    <property type="entry name" value="WD40"/>
    <property type="match status" value="3"/>
</dbReference>